<dbReference type="GO" id="GO:0005634">
    <property type="term" value="C:nucleus"/>
    <property type="evidence" value="ECO:0007669"/>
    <property type="project" value="UniProtKB-SubCell"/>
</dbReference>
<dbReference type="SUPFAM" id="SSF101936">
    <property type="entry name" value="DNA-binding pseudobarrel domain"/>
    <property type="match status" value="1"/>
</dbReference>
<evidence type="ECO:0000256" key="5">
    <source>
        <dbReference type="ARBA" id="ARBA00023242"/>
    </source>
</evidence>
<keyword evidence="4" id="KW-0804">Transcription</keyword>
<proteinExistence type="predicted"/>
<dbReference type="Gramene" id="RZC64024">
    <property type="protein sequence ID" value="RZC64024"/>
    <property type="gene ID" value="C5167_025770"/>
</dbReference>
<evidence type="ECO:0000256" key="2">
    <source>
        <dbReference type="ARBA" id="ARBA00023015"/>
    </source>
</evidence>
<dbReference type="InterPro" id="IPR003340">
    <property type="entry name" value="B3_DNA-bd"/>
</dbReference>
<name>A0A4Y7JSE8_PAPSO</name>
<keyword evidence="3" id="KW-0238">DNA-binding</keyword>
<feature type="domain" description="TF-B3" evidence="6">
    <location>
        <begin position="15"/>
        <end position="86"/>
    </location>
</feature>
<protein>
    <recommendedName>
        <fullName evidence="6">TF-B3 domain-containing protein</fullName>
    </recommendedName>
</protein>
<dbReference type="PANTHER" id="PTHR31920">
    <property type="entry name" value="B3 DOMAIN-CONTAINING"/>
    <property type="match status" value="1"/>
</dbReference>
<evidence type="ECO:0000313" key="8">
    <source>
        <dbReference type="Proteomes" id="UP000316621"/>
    </source>
</evidence>
<keyword evidence="8" id="KW-1185">Reference proteome</keyword>
<evidence type="ECO:0000256" key="1">
    <source>
        <dbReference type="ARBA" id="ARBA00004123"/>
    </source>
</evidence>
<dbReference type="InterPro" id="IPR015300">
    <property type="entry name" value="DNA-bd_pseudobarrel_sf"/>
</dbReference>
<accession>A0A4Y7JSE8</accession>
<dbReference type="AlphaFoldDB" id="A0A4Y7JSE8"/>
<comment type="subcellular location">
    <subcellularLocation>
        <location evidence="1">Nucleus</location>
    </subcellularLocation>
</comment>
<dbReference type="GO" id="GO:0003677">
    <property type="term" value="F:DNA binding"/>
    <property type="evidence" value="ECO:0007669"/>
    <property type="project" value="UniProtKB-KW"/>
</dbReference>
<evidence type="ECO:0000259" key="6">
    <source>
        <dbReference type="PROSITE" id="PS50863"/>
    </source>
</evidence>
<reference evidence="7 8" key="1">
    <citation type="journal article" date="2018" name="Science">
        <title>The opium poppy genome and morphinan production.</title>
        <authorList>
            <person name="Guo L."/>
            <person name="Winzer T."/>
            <person name="Yang X."/>
            <person name="Li Y."/>
            <person name="Ning Z."/>
            <person name="He Z."/>
            <person name="Teodor R."/>
            <person name="Lu Y."/>
            <person name="Bowser T.A."/>
            <person name="Graham I.A."/>
            <person name="Ye K."/>
        </authorList>
    </citation>
    <scope>NUCLEOTIDE SEQUENCE [LARGE SCALE GENOMIC DNA]</scope>
    <source>
        <strain evidence="8">cv. HN1</strain>
        <tissue evidence="7">Leaves</tissue>
    </source>
</reference>
<keyword evidence="2" id="KW-0805">Transcription regulation</keyword>
<dbReference type="PROSITE" id="PS50863">
    <property type="entry name" value="B3"/>
    <property type="match status" value="1"/>
</dbReference>
<evidence type="ECO:0000256" key="4">
    <source>
        <dbReference type="ARBA" id="ARBA00023163"/>
    </source>
</evidence>
<dbReference type="CDD" id="cd10017">
    <property type="entry name" value="B3_DNA"/>
    <property type="match status" value="1"/>
</dbReference>
<evidence type="ECO:0000256" key="3">
    <source>
        <dbReference type="ARBA" id="ARBA00023125"/>
    </source>
</evidence>
<dbReference type="PANTHER" id="PTHR31920:SF148">
    <property type="entry name" value="B3 DOMAIN-CONTAINING PROTEIN OS03G0621600"/>
    <property type="match status" value="1"/>
</dbReference>
<dbReference type="Pfam" id="PF02362">
    <property type="entry name" value="B3"/>
    <property type="match status" value="1"/>
</dbReference>
<gene>
    <name evidence="7" type="ORF">C5167_025770</name>
</gene>
<keyword evidence="5" id="KW-0539">Nucleus</keyword>
<organism evidence="7 8">
    <name type="scientific">Papaver somniferum</name>
    <name type="common">Opium poppy</name>
    <dbReference type="NCBI Taxonomy" id="3469"/>
    <lineage>
        <taxon>Eukaryota</taxon>
        <taxon>Viridiplantae</taxon>
        <taxon>Streptophyta</taxon>
        <taxon>Embryophyta</taxon>
        <taxon>Tracheophyta</taxon>
        <taxon>Spermatophyta</taxon>
        <taxon>Magnoliopsida</taxon>
        <taxon>Ranunculales</taxon>
        <taxon>Papaveraceae</taxon>
        <taxon>Papaveroideae</taxon>
        <taxon>Papaver</taxon>
    </lineage>
</organism>
<dbReference type="EMBL" id="CM010719">
    <property type="protein sequence ID" value="RZC64024.1"/>
    <property type="molecule type" value="Genomic_DNA"/>
</dbReference>
<evidence type="ECO:0000313" key="7">
    <source>
        <dbReference type="EMBL" id="RZC64024.1"/>
    </source>
</evidence>
<dbReference type="Proteomes" id="UP000316621">
    <property type="component" value="Chromosome 5"/>
</dbReference>
<dbReference type="Gene3D" id="2.40.330.10">
    <property type="entry name" value="DNA-binding pseudobarrel domain"/>
    <property type="match status" value="1"/>
</dbReference>
<dbReference type="InterPro" id="IPR050655">
    <property type="entry name" value="Plant_B3_domain"/>
</dbReference>
<sequence length="86" mass="10093">MVKKMRSSSVTRRVPEFFKIFFSPESFNKMKIPVEFLEQLTCEIPGIFSLRGPSGKVWRVRLLETGDGCYFEKGWQDFVIDNFMSD</sequence>